<dbReference type="AlphaFoldDB" id="A0A6A4I3Y8"/>
<dbReference type="Proteomes" id="UP000799118">
    <property type="component" value="Unassembled WGS sequence"/>
</dbReference>
<evidence type="ECO:0000256" key="1">
    <source>
        <dbReference type="SAM" id="MobiDB-lite"/>
    </source>
</evidence>
<reference evidence="2" key="1">
    <citation type="journal article" date="2019" name="Environ. Microbiol.">
        <title>Fungal ecological strategies reflected in gene transcription - a case study of two litter decomposers.</title>
        <authorList>
            <person name="Barbi F."/>
            <person name="Kohler A."/>
            <person name="Barry K."/>
            <person name="Baskaran P."/>
            <person name="Daum C."/>
            <person name="Fauchery L."/>
            <person name="Ihrmark K."/>
            <person name="Kuo A."/>
            <person name="LaButti K."/>
            <person name="Lipzen A."/>
            <person name="Morin E."/>
            <person name="Grigoriev I.V."/>
            <person name="Henrissat B."/>
            <person name="Lindahl B."/>
            <person name="Martin F."/>
        </authorList>
    </citation>
    <scope>NUCLEOTIDE SEQUENCE</scope>
    <source>
        <strain evidence="2">JB14</strain>
    </source>
</reference>
<feature type="region of interest" description="Disordered" evidence="1">
    <location>
        <begin position="38"/>
        <end position="144"/>
    </location>
</feature>
<feature type="compositionally biased region" description="Basic and acidic residues" evidence="1">
    <location>
        <begin position="44"/>
        <end position="71"/>
    </location>
</feature>
<feature type="compositionally biased region" description="Basic and acidic residues" evidence="1">
    <location>
        <begin position="205"/>
        <end position="220"/>
    </location>
</feature>
<keyword evidence="3" id="KW-1185">Reference proteome</keyword>
<dbReference type="EMBL" id="ML769419">
    <property type="protein sequence ID" value="KAE9404128.1"/>
    <property type="molecule type" value="Genomic_DNA"/>
</dbReference>
<protein>
    <submittedName>
        <fullName evidence="2">Uncharacterized protein</fullName>
    </submittedName>
</protein>
<feature type="compositionally biased region" description="Basic and acidic residues" evidence="1">
    <location>
        <begin position="9"/>
        <end position="24"/>
    </location>
</feature>
<feature type="region of interest" description="Disordered" evidence="1">
    <location>
        <begin position="183"/>
        <end position="266"/>
    </location>
</feature>
<proteinExistence type="predicted"/>
<feature type="compositionally biased region" description="Basic residues" evidence="1">
    <location>
        <begin position="256"/>
        <end position="266"/>
    </location>
</feature>
<feature type="compositionally biased region" description="Polar residues" evidence="1">
    <location>
        <begin position="221"/>
        <end position="239"/>
    </location>
</feature>
<name>A0A6A4I3Y8_9AGAR</name>
<gene>
    <name evidence="2" type="ORF">BT96DRAFT_1016527</name>
</gene>
<feature type="compositionally biased region" description="Basic and acidic residues" evidence="1">
    <location>
        <begin position="241"/>
        <end position="255"/>
    </location>
</feature>
<evidence type="ECO:0000313" key="3">
    <source>
        <dbReference type="Proteomes" id="UP000799118"/>
    </source>
</evidence>
<feature type="compositionally biased region" description="Basic and acidic residues" evidence="1">
    <location>
        <begin position="82"/>
        <end position="110"/>
    </location>
</feature>
<evidence type="ECO:0000313" key="2">
    <source>
        <dbReference type="EMBL" id="KAE9404128.1"/>
    </source>
</evidence>
<feature type="region of interest" description="Disordered" evidence="1">
    <location>
        <begin position="1"/>
        <end position="24"/>
    </location>
</feature>
<organism evidence="2 3">
    <name type="scientific">Gymnopus androsaceus JB14</name>
    <dbReference type="NCBI Taxonomy" id="1447944"/>
    <lineage>
        <taxon>Eukaryota</taxon>
        <taxon>Fungi</taxon>
        <taxon>Dikarya</taxon>
        <taxon>Basidiomycota</taxon>
        <taxon>Agaricomycotina</taxon>
        <taxon>Agaricomycetes</taxon>
        <taxon>Agaricomycetidae</taxon>
        <taxon>Agaricales</taxon>
        <taxon>Marasmiineae</taxon>
        <taxon>Omphalotaceae</taxon>
        <taxon>Gymnopus</taxon>
    </lineage>
</organism>
<sequence length="266" mass="28406">MAVKGAPLIEDRENGDAHLARNPELDLVDVQARDIVSDVNLFRRAPEEKKSGEPEKKTGEKVPGHAEHEPVKPSGTGPVKTQAEESKEKHGQSSVQEKPKPEAVKAEEKGTSTSTEGSPKKAAESGPNKGPNWKDVANKGLDTTNEGIKTFGQIYAASPEAVSSAAKAATGGLKKLLGFKAPEKEGEEGVEDITKADNVAGVENTADKETAQEGVKDTDSTKLTSSNNAPKDSTPTGINTADKKTRAVSRRDITARKYRRRITSWD</sequence>
<accession>A0A6A4I3Y8</accession>